<accession>U1PAD6</accession>
<gene>
    <name evidence="1" type="ORF">J07HQW1_00535</name>
</gene>
<dbReference type="STRING" id="1238424.J07HQW1_00535"/>
<sequence>MKHRLSTILTGRAGIIMSYKVLITFDLPDADAFPSVLIEALTATEVVALGHYKLPEQTPPGAARDQLETDTRKTLTDLIRPFHNADIPVQTRLVFSSAREKAIDRVARQDDCDAILSTGEVNSLDRLFVALGDGPEFDRILSFVADLLAAVDASVILFHTREETLTNATDQLVKRGVDSNRIYQQVSGGDNVRQRVVELEDKCDLLVIGEETPDPLNKTPVLETASTKMPLNTNDPAFIVRSPTQS</sequence>
<evidence type="ECO:0008006" key="3">
    <source>
        <dbReference type="Google" id="ProtNLM"/>
    </source>
</evidence>
<evidence type="ECO:0000313" key="1">
    <source>
        <dbReference type="EMBL" id="ERG90512.1"/>
    </source>
</evidence>
<protein>
    <recommendedName>
        <fullName evidence="3">Universal stress protein family</fullName>
    </recommendedName>
</protein>
<dbReference type="Gene3D" id="3.40.50.12370">
    <property type="match status" value="1"/>
</dbReference>
<reference evidence="1 2" key="1">
    <citation type="journal article" date="2013" name="PLoS ONE">
        <title>Assembly-driven community genomics of a hypersaline microbial ecosystem.</title>
        <authorList>
            <person name="Podell S."/>
            <person name="Ugalde J.A."/>
            <person name="Narasingarao P."/>
            <person name="Banfield J.F."/>
            <person name="Heidelberg K.B."/>
            <person name="Allen E.E."/>
        </authorList>
    </citation>
    <scope>NUCLEOTIDE SEQUENCE [LARGE SCALE GENOMIC DNA]</scope>
    <source>
        <strain evidence="2">J07HQW1</strain>
    </source>
</reference>
<evidence type="ECO:0000313" key="2">
    <source>
        <dbReference type="Proteomes" id="UP000030649"/>
    </source>
</evidence>
<organism evidence="1 2">
    <name type="scientific">Haloquadratum walsbyi J07HQW1</name>
    <dbReference type="NCBI Taxonomy" id="1238424"/>
    <lineage>
        <taxon>Archaea</taxon>
        <taxon>Methanobacteriati</taxon>
        <taxon>Methanobacteriota</taxon>
        <taxon>Stenosarchaea group</taxon>
        <taxon>Halobacteria</taxon>
        <taxon>Halobacteriales</taxon>
        <taxon>Haloferacaceae</taxon>
        <taxon>Haloquadratum</taxon>
    </lineage>
</organism>
<dbReference type="Proteomes" id="UP000030649">
    <property type="component" value="Unassembled WGS sequence"/>
</dbReference>
<dbReference type="HOGENOM" id="CLU_101252_0_0_2"/>
<dbReference type="AlphaFoldDB" id="U1PAD6"/>
<dbReference type="EMBL" id="KE356560">
    <property type="protein sequence ID" value="ERG90512.1"/>
    <property type="molecule type" value="Genomic_DNA"/>
</dbReference>
<name>U1PAD6_9EURY</name>
<proteinExistence type="predicted"/>